<organism evidence="1 2">
    <name type="scientific">Nostoc parmelioides FACHB-3921</name>
    <dbReference type="NCBI Taxonomy" id="2692909"/>
    <lineage>
        <taxon>Bacteria</taxon>
        <taxon>Bacillati</taxon>
        <taxon>Cyanobacteriota</taxon>
        <taxon>Cyanophyceae</taxon>
        <taxon>Nostocales</taxon>
        <taxon>Nostocaceae</taxon>
        <taxon>Nostoc</taxon>
    </lineage>
</organism>
<accession>A0ABR8BNB4</accession>
<evidence type="ECO:0008006" key="3">
    <source>
        <dbReference type="Google" id="ProtNLM"/>
    </source>
</evidence>
<sequence length="62" mass="7427">MLSNPLRTMPSSKPKVQIRFEDEDFRYLEDWAKSEFIPITQLCRQLILKAAEQKRREEEKSA</sequence>
<keyword evidence="2" id="KW-1185">Reference proteome</keyword>
<evidence type="ECO:0000313" key="2">
    <source>
        <dbReference type="Proteomes" id="UP000621307"/>
    </source>
</evidence>
<dbReference type="EMBL" id="JACJQL010000108">
    <property type="protein sequence ID" value="MBD2255602.1"/>
    <property type="molecule type" value="Genomic_DNA"/>
</dbReference>
<dbReference type="Proteomes" id="UP000621307">
    <property type="component" value="Unassembled WGS sequence"/>
</dbReference>
<protein>
    <recommendedName>
        <fullName evidence="3">CopG-like ribbon-helix-helix domain-containing protein</fullName>
    </recommendedName>
</protein>
<name>A0ABR8BNB4_9NOSO</name>
<proteinExistence type="predicted"/>
<gene>
    <name evidence="1" type="ORF">H6G14_30855</name>
</gene>
<comment type="caution">
    <text evidence="1">The sequence shown here is derived from an EMBL/GenBank/DDBJ whole genome shotgun (WGS) entry which is preliminary data.</text>
</comment>
<reference evidence="1 2" key="1">
    <citation type="journal article" date="2020" name="ISME J.">
        <title>Comparative genomics reveals insights into cyanobacterial evolution and habitat adaptation.</title>
        <authorList>
            <person name="Chen M.Y."/>
            <person name="Teng W.K."/>
            <person name="Zhao L."/>
            <person name="Hu C.X."/>
            <person name="Zhou Y.K."/>
            <person name="Han B.P."/>
            <person name="Song L.R."/>
            <person name="Shu W.S."/>
        </authorList>
    </citation>
    <scope>NUCLEOTIDE SEQUENCE [LARGE SCALE GENOMIC DNA]</scope>
    <source>
        <strain evidence="1 2">FACHB-3921</strain>
    </source>
</reference>
<evidence type="ECO:0000313" key="1">
    <source>
        <dbReference type="EMBL" id="MBD2255602.1"/>
    </source>
</evidence>